<keyword evidence="2" id="KW-1185">Reference proteome</keyword>
<comment type="caution">
    <text evidence="1">The sequence shown here is derived from an EMBL/GenBank/DDBJ whole genome shotgun (WGS) entry which is preliminary data.</text>
</comment>
<dbReference type="Proteomes" id="UP001360560">
    <property type="component" value="Unassembled WGS sequence"/>
</dbReference>
<dbReference type="AlphaFoldDB" id="A0AAV5QK14"/>
<accession>A0AAV5QK14</accession>
<organism evidence="1 2">
    <name type="scientific">Saccharomycopsis crataegensis</name>
    <dbReference type="NCBI Taxonomy" id="43959"/>
    <lineage>
        <taxon>Eukaryota</taxon>
        <taxon>Fungi</taxon>
        <taxon>Dikarya</taxon>
        <taxon>Ascomycota</taxon>
        <taxon>Saccharomycotina</taxon>
        <taxon>Saccharomycetes</taxon>
        <taxon>Saccharomycopsidaceae</taxon>
        <taxon>Saccharomycopsis</taxon>
    </lineage>
</organism>
<dbReference type="EMBL" id="BTFZ01000004">
    <property type="protein sequence ID" value="GMM34954.1"/>
    <property type="molecule type" value="Genomic_DNA"/>
</dbReference>
<gene>
    <name evidence="1" type="ORF">DASC09_022790</name>
</gene>
<proteinExistence type="predicted"/>
<name>A0AAV5QK14_9ASCO</name>
<evidence type="ECO:0000313" key="1">
    <source>
        <dbReference type="EMBL" id="GMM34954.1"/>
    </source>
</evidence>
<dbReference type="GeneID" id="90072933"/>
<protein>
    <submittedName>
        <fullName evidence="1">Uncharacterized protein</fullName>
    </submittedName>
</protein>
<reference evidence="1 2" key="1">
    <citation type="journal article" date="2023" name="Elife">
        <title>Identification of key yeast species and microbe-microbe interactions impacting larval growth of Drosophila in the wild.</title>
        <authorList>
            <person name="Mure A."/>
            <person name="Sugiura Y."/>
            <person name="Maeda R."/>
            <person name="Honda K."/>
            <person name="Sakurai N."/>
            <person name="Takahashi Y."/>
            <person name="Watada M."/>
            <person name="Katoh T."/>
            <person name="Gotoh A."/>
            <person name="Gotoh Y."/>
            <person name="Taniguchi I."/>
            <person name="Nakamura K."/>
            <person name="Hayashi T."/>
            <person name="Katayama T."/>
            <person name="Uemura T."/>
            <person name="Hattori Y."/>
        </authorList>
    </citation>
    <scope>NUCLEOTIDE SEQUENCE [LARGE SCALE GENOMIC DNA]</scope>
    <source>
        <strain evidence="1 2">SC-9</strain>
    </source>
</reference>
<evidence type="ECO:0000313" key="2">
    <source>
        <dbReference type="Proteomes" id="UP001360560"/>
    </source>
</evidence>
<dbReference type="RefSeq" id="XP_064851954.1">
    <property type="nucleotide sequence ID" value="XM_064995882.1"/>
</dbReference>
<sequence>MSRPTTPVSQIKYNFGHQSSSSLDFSGDGSDKIICDTIALSTGKVHRLSDEKLKELRKYGKKLNLEAYKQEGPTTQKKMKREIVWQDNNIKAMINDTHKKTALEKAKTFKKIESTDFKKSSVSSSSESTLVEGVSFETSLGDQEGGNMKHPSHCSTPDSNILGSRKRKRLFEETVNTEDKDIELSWSTKRKKVFGDSKVFLATSILSCAYGVCSKALELYGKR</sequence>